<protein>
    <submittedName>
        <fullName evidence="1">DNA-directed RNA polymerase specialized sigma subunit</fullName>
    </submittedName>
</protein>
<name>A0ABT9UUP4_9FIRM</name>
<dbReference type="GO" id="GO:0000428">
    <property type="term" value="C:DNA-directed RNA polymerase complex"/>
    <property type="evidence" value="ECO:0007669"/>
    <property type="project" value="UniProtKB-KW"/>
</dbReference>
<gene>
    <name evidence="1" type="ORF">J2S18_001985</name>
</gene>
<reference evidence="1 2" key="1">
    <citation type="submission" date="2023-07" db="EMBL/GenBank/DDBJ databases">
        <title>Genomic Encyclopedia of Type Strains, Phase IV (KMG-IV): sequencing the most valuable type-strain genomes for metagenomic binning, comparative biology and taxonomic classification.</title>
        <authorList>
            <person name="Goeker M."/>
        </authorList>
    </citation>
    <scope>NUCLEOTIDE SEQUENCE [LARGE SCALE GENOMIC DNA]</scope>
    <source>
        <strain evidence="1 2">DSM 20694</strain>
    </source>
</reference>
<evidence type="ECO:0000313" key="1">
    <source>
        <dbReference type="EMBL" id="MDQ0150049.1"/>
    </source>
</evidence>
<keyword evidence="2" id="KW-1185">Reference proteome</keyword>
<dbReference type="EMBL" id="JAUSUF010000006">
    <property type="protein sequence ID" value="MDQ0150049.1"/>
    <property type="molecule type" value="Genomic_DNA"/>
</dbReference>
<comment type="caution">
    <text evidence="1">The sequence shown here is derived from an EMBL/GenBank/DDBJ whole genome shotgun (WGS) entry which is preliminary data.</text>
</comment>
<accession>A0ABT9UUP4</accession>
<proteinExistence type="predicted"/>
<evidence type="ECO:0000313" key="2">
    <source>
        <dbReference type="Proteomes" id="UP001228504"/>
    </source>
</evidence>
<sequence>MNLKEKTISELEKYYRLKTRSIPNIINKLEVIKYEMQGVGAQEYSDMPGPTGCRKANYKLEKLIQEKAELEERLKINQIFVKYMDTALNKLNEVDRNILVECYAKDKFERLNSNNLCNKLNISLATFYRMKRDILNEFTLDLLGI</sequence>
<organism evidence="1 2">
    <name type="scientific">Eubacterium multiforme</name>
    <dbReference type="NCBI Taxonomy" id="83339"/>
    <lineage>
        <taxon>Bacteria</taxon>
        <taxon>Bacillati</taxon>
        <taxon>Bacillota</taxon>
        <taxon>Clostridia</taxon>
        <taxon>Eubacteriales</taxon>
        <taxon>Eubacteriaceae</taxon>
        <taxon>Eubacterium</taxon>
    </lineage>
</organism>
<dbReference type="RefSeq" id="WP_307486371.1">
    <property type="nucleotide sequence ID" value="NZ_JAUSUF010000006.1"/>
</dbReference>
<keyword evidence="1" id="KW-0240">DNA-directed RNA polymerase</keyword>
<keyword evidence="1" id="KW-0804">Transcription</keyword>
<dbReference type="Proteomes" id="UP001228504">
    <property type="component" value="Unassembled WGS sequence"/>
</dbReference>